<evidence type="ECO:0000313" key="2">
    <source>
        <dbReference type="Proteomes" id="UP000054851"/>
    </source>
</evidence>
<gene>
    <name evidence="1" type="ORF">AWB79_03982</name>
</gene>
<reference evidence="1" key="1">
    <citation type="submission" date="2016-01" db="EMBL/GenBank/DDBJ databases">
        <authorList>
            <person name="Peeters C."/>
        </authorList>
    </citation>
    <scope>NUCLEOTIDE SEQUENCE</scope>
    <source>
        <strain evidence="1">LMG 29322</strain>
    </source>
</reference>
<evidence type="ECO:0000313" key="1">
    <source>
        <dbReference type="EMBL" id="SAK71789.1"/>
    </source>
</evidence>
<sequence>MVQKLSLYAGQGVGKIDRVMPAAERVAELASGLEQESEIAGAAREKLQLRYA</sequence>
<dbReference type="EMBL" id="FCOA02000013">
    <property type="protein sequence ID" value="SAK71789.1"/>
    <property type="molecule type" value="Genomic_DNA"/>
</dbReference>
<protein>
    <submittedName>
        <fullName evidence="1">Uncharacterized protein</fullName>
    </submittedName>
</protein>
<proteinExistence type="predicted"/>
<dbReference type="AlphaFoldDB" id="A0A158BNW8"/>
<keyword evidence="2" id="KW-1185">Reference proteome</keyword>
<organism evidence="1 2">
    <name type="scientific">Caballeronia hypogeia</name>
    <dbReference type="NCBI Taxonomy" id="1777140"/>
    <lineage>
        <taxon>Bacteria</taxon>
        <taxon>Pseudomonadati</taxon>
        <taxon>Pseudomonadota</taxon>
        <taxon>Betaproteobacteria</taxon>
        <taxon>Burkholderiales</taxon>
        <taxon>Burkholderiaceae</taxon>
        <taxon>Caballeronia</taxon>
    </lineage>
</organism>
<dbReference type="STRING" id="1777140.AWB79_03982"/>
<comment type="caution">
    <text evidence="1">The sequence shown here is derived from an EMBL/GenBank/DDBJ whole genome shotgun (WGS) entry which is preliminary data.</text>
</comment>
<name>A0A158BNW8_9BURK</name>
<dbReference type="Proteomes" id="UP000054851">
    <property type="component" value="Unassembled WGS sequence"/>
</dbReference>
<accession>A0A158BNW8</accession>